<accession>A0ABT0XGA0</accession>
<feature type="transmembrane region" description="Helical" evidence="1">
    <location>
        <begin position="12"/>
        <end position="35"/>
    </location>
</feature>
<dbReference type="InterPro" id="IPR050266">
    <property type="entry name" value="AB_hydrolase_sf"/>
</dbReference>
<keyword evidence="1" id="KW-0812">Transmembrane</keyword>
<evidence type="ECO:0000313" key="4">
    <source>
        <dbReference type="Proteomes" id="UP001203665"/>
    </source>
</evidence>
<dbReference type="PANTHER" id="PTHR43798">
    <property type="entry name" value="MONOACYLGLYCEROL LIPASE"/>
    <property type="match status" value="1"/>
</dbReference>
<name>A0ABT0XGA0_9BACI</name>
<evidence type="ECO:0000256" key="1">
    <source>
        <dbReference type="SAM" id="Phobius"/>
    </source>
</evidence>
<dbReference type="Pfam" id="PF00561">
    <property type="entry name" value="Abhydrolase_1"/>
    <property type="match status" value="1"/>
</dbReference>
<dbReference type="InterPro" id="IPR000073">
    <property type="entry name" value="AB_hydrolase_1"/>
</dbReference>
<evidence type="ECO:0000313" key="3">
    <source>
        <dbReference type="EMBL" id="MCM2674912.1"/>
    </source>
</evidence>
<feature type="domain" description="AB hydrolase-1" evidence="2">
    <location>
        <begin position="69"/>
        <end position="170"/>
    </location>
</feature>
<reference evidence="3" key="1">
    <citation type="submission" date="2022-06" db="EMBL/GenBank/DDBJ databases">
        <title>Alkalicoccobacillus porphyridii sp. nov., isolated from a marine red alga, Porphyridium purpureum and reclassification of Shouchella plakortidis and Shouchella gibsonii as Alkalicoccobacillus plakortidis comb. nov. and Alkalicoccobacillus gibsonii comb. nov.</title>
        <authorList>
            <person name="Kim K.H."/>
            <person name="Lee J.K."/>
            <person name="Han D.M."/>
            <person name="Baek J.H."/>
            <person name="Jeon C.O."/>
        </authorList>
    </citation>
    <scope>NUCLEOTIDE SEQUENCE</scope>
    <source>
        <strain evidence="3">DSM 19153</strain>
    </source>
</reference>
<keyword evidence="3" id="KW-0378">Hydrolase</keyword>
<keyword evidence="1" id="KW-1133">Transmembrane helix</keyword>
<gene>
    <name evidence="3" type="ORF">NDM98_04965</name>
</gene>
<organism evidence="3 4">
    <name type="scientific">Alkalicoccobacillus plakortidis</name>
    <dbReference type="NCBI Taxonomy" id="444060"/>
    <lineage>
        <taxon>Bacteria</taxon>
        <taxon>Bacillati</taxon>
        <taxon>Bacillota</taxon>
        <taxon>Bacilli</taxon>
        <taxon>Bacillales</taxon>
        <taxon>Bacillaceae</taxon>
        <taxon>Alkalicoccobacillus</taxon>
    </lineage>
</organism>
<comment type="caution">
    <text evidence="3">The sequence shown here is derived from an EMBL/GenBank/DDBJ whole genome shotgun (WGS) entry which is preliminary data.</text>
</comment>
<dbReference type="EMBL" id="JAMQJY010000001">
    <property type="protein sequence ID" value="MCM2674912.1"/>
    <property type="molecule type" value="Genomic_DNA"/>
</dbReference>
<protein>
    <submittedName>
        <fullName evidence="3">Alpha/beta hydrolase</fullName>
    </submittedName>
</protein>
<evidence type="ECO:0000259" key="2">
    <source>
        <dbReference type="Pfam" id="PF00561"/>
    </source>
</evidence>
<dbReference type="GO" id="GO:0016787">
    <property type="term" value="F:hydrolase activity"/>
    <property type="evidence" value="ECO:0007669"/>
    <property type="project" value="UniProtKB-KW"/>
</dbReference>
<keyword evidence="4" id="KW-1185">Reference proteome</keyword>
<dbReference type="Proteomes" id="UP001203665">
    <property type="component" value="Unassembled WGS sequence"/>
</dbReference>
<dbReference type="Gene3D" id="3.40.50.1820">
    <property type="entry name" value="alpha/beta hydrolase"/>
    <property type="match status" value="1"/>
</dbReference>
<sequence>MQVIKKILNILLKIIVVIVIVIGLFLAIVFIVNLISSKSEQGKIESYGQLVPVDGEHINVTIEGEGEETVVLLPGYGTAAPALDFKPLIEELSPYYRVVVVEPFGYGLSDYTEKDRTTENIVSETHEVLQNLGIDQYILMGHSIAGIYGLDYVNKYQDEVTAFVGIDTSVPTQGGMDTEFPIKTFNFLNKSGIVRLFMKLGDDPYESLPYNDETKEQMRMLTHKNFYNPSNINEMQHFESNFNAAQALDFPSDLPLLFFLEADNTDVDGWIPLHEEQVKDSDHGEVILLEGDHYLHHTQSEVMVEMVRDFLK</sequence>
<dbReference type="InterPro" id="IPR029058">
    <property type="entry name" value="AB_hydrolase_fold"/>
</dbReference>
<dbReference type="SUPFAM" id="SSF53474">
    <property type="entry name" value="alpha/beta-Hydrolases"/>
    <property type="match status" value="1"/>
</dbReference>
<proteinExistence type="predicted"/>
<dbReference type="PANTHER" id="PTHR43798:SF33">
    <property type="entry name" value="HYDROLASE, PUTATIVE (AFU_ORTHOLOGUE AFUA_2G14860)-RELATED"/>
    <property type="match status" value="1"/>
</dbReference>
<keyword evidence="1" id="KW-0472">Membrane</keyword>